<evidence type="ECO:0000256" key="2">
    <source>
        <dbReference type="ARBA" id="ARBA00023128"/>
    </source>
</evidence>
<evidence type="ECO:0000256" key="1">
    <source>
        <dbReference type="ARBA" id="ARBA00004173"/>
    </source>
</evidence>
<reference evidence="3" key="1">
    <citation type="journal article" date="2020" name="Phytopathology">
        <title>Genome sequence of the chestnut blight fungus Cryphonectria parasitica EP155: A fundamental resource for an archetypical invasive plant pathogen.</title>
        <authorList>
            <person name="Crouch J.A."/>
            <person name="Dawe A."/>
            <person name="Aerts A."/>
            <person name="Barry K."/>
            <person name="Churchill A.C.L."/>
            <person name="Grimwood J."/>
            <person name="Hillman B."/>
            <person name="Milgroom M.G."/>
            <person name="Pangilinan J."/>
            <person name="Smith M."/>
            <person name="Salamov A."/>
            <person name="Schmutz J."/>
            <person name="Yadav J."/>
            <person name="Grigoriev I.V."/>
            <person name="Nuss D."/>
        </authorList>
    </citation>
    <scope>NUCLEOTIDE SEQUENCE</scope>
    <source>
        <strain evidence="3">EP155</strain>
    </source>
</reference>
<keyword evidence="4" id="KW-1185">Reference proteome</keyword>
<name>A0A9P4XUI6_CRYP1</name>
<dbReference type="Gene3D" id="3.10.10.10">
    <property type="entry name" value="HIV Type 1 Reverse Transcriptase, subunit A, domain 1"/>
    <property type="match status" value="1"/>
</dbReference>
<sequence>ALKKYLNENLKKGYIQLLQLLAEYPILFVFKKNSKLRLCIDYKQLNNIMIKN</sequence>
<dbReference type="GeneID" id="63834907"/>
<evidence type="ECO:0000313" key="4">
    <source>
        <dbReference type="Proteomes" id="UP000803844"/>
    </source>
</evidence>
<dbReference type="EMBL" id="MU032351">
    <property type="protein sequence ID" value="KAF3761219.1"/>
    <property type="molecule type" value="Genomic_DNA"/>
</dbReference>
<dbReference type="PANTHER" id="PTHR15503:SF22">
    <property type="entry name" value="TRANSPOSON TY3-I GAG POLYPROTEIN"/>
    <property type="match status" value="1"/>
</dbReference>
<protein>
    <recommendedName>
        <fullName evidence="5">Reverse transcriptase</fullName>
    </recommendedName>
</protein>
<dbReference type="RefSeq" id="XP_040772198.1">
    <property type="nucleotide sequence ID" value="XM_040917778.1"/>
</dbReference>
<dbReference type="OrthoDB" id="3929326at2759"/>
<proteinExistence type="predicted"/>
<dbReference type="GO" id="GO:0005739">
    <property type="term" value="C:mitochondrion"/>
    <property type="evidence" value="ECO:0007669"/>
    <property type="project" value="UniProtKB-SubCell"/>
</dbReference>
<dbReference type="Proteomes" id="UP000803844">
    <property type="component" value="Unassembled WGS sequence"/>
</dbReference>
<dbReference type="InterPro" id="IPR032567">
    <property type="entry name" value="RTL1-rel"/>
</dbReference>
<comment type="caution">
    <text evidence="3">The sequence shown here is derived from an EMBL/GenBank/DDBJ whole genome shotgun (WGS) entry which is preliminary data.</text>
</comment>
<dbReference type="PANTHER" id="PTHR15503">
    <property type="entry name" value="LDOC1 RELATED"/>
    <property type="match status" value="1"/>
</dbReference>
<organism evidence="3 4">
    <name type="scientific">Cryphonectria parasitica (strain ATCC 38755 / EP155)</name>
    <dbReference type="NCBI Taxonomy" id="660469"/>
    <lineage>
        <taxon>Eukaryota</taxon>
        <taxon>Fungi</taxon>
        <taxon>Dikarya</taxon>
        <taxon>Ascomycota</taxon>
        <taxon>Pezizomycotina</taxon>
        <taxon>Sordariomycetes</taxon>
        <taxon>Sordariomycetidae</taxon>
        <taxon>Diaporthales</taxon>
        <taxon>Cryphonectriaceae</taxon>
        <taxon>Cryphonectria-Endothia species complex</taxon>
        <taxon>Cryphonectria</taxon>
    </lineage>
</organism>
<dbReference type="InterPro" id="IPR043502">
    <property type="entry name" value="DNA/RNA_pol_sf"/>
</dbReference>
<comment type="subcellular location">
    <subcellularLocation>
        <location evidence="1">Mitochondrion</location>
    </subcellularLocation>
</comment>
<evidence type="ECO:0000313" key="3">
    <source>
        <dbReference type="EMBL" id="KAF3761219.1"/>
    </source>
</evidence>
<evidence type="ECO:0008006" key="5">
    <source>
        <dbReference type="Google" id="ProtNLM"/>
    </source>
</evidence>
<gene>
    <name evidence="3" type="ORF">M406DRAFT_266002</name>
</gene>
<keyword evidence="2" id="KW-0496">Mitochondrion</keyword>
<dbReference type="AlphaFoldDB" id="A0A9P4XUI6"/>
<feature type="non-terminal residue" evidence="3">
    <location>
        <position position="1"/>
    </location>
</feature>
<accession>A0A9P4XUI6</accession>
<dbReference type="SUPFAM" id="SSF56672">
    <property type="entry name" value="DNA/RNA polymerases"/>
    <property type="match status" value="1"/>
</dbReference>